<proteinExistence type="predicted"/>
<organism evidence="4 5">
    <name type="scientific">Elysia marginata</name>
    <dbReference type="NCBI Taxonomy" id="1093978"/>
    <lineage>
        <taxon>Eukaryota</taxon>
        <taxon>Metazoa</taxon>
        <taxon>Spiralia</taxon>
        <taxon>Lophotrochozoa</taxon>
        <taxon>Mollusca</taxon>
        <taxon>Gastropoda</taxon>
        <taxon>Heterobranchia</taxon>
        <taxon>Euthyneura</taxon>
        <taxon>Panpulmonata</taxon>
        <taxon>Sacoglossa</taxon>
        <taxon>Placobranchoidea</taxon>
        <taxon>Plakobranchidae</taxon>
        <taxon>Elysia</taxon>
    </lineage>
</organism>
<evidence type="ECO:0000313" key="4">
    <source>
        <dbReference type="EMBL" id="GFS04397.1"/>
    </source>
</evidence>
<dbReference type="Gene3D" id="3.50.4.10">
    <property type="entry name" value="Hepatocyte Growth Factor"/>
    <property type="match status" value="2"/>
</dbReference>
<dbReference type="PANTHER" id="PTHR36902">
    <property type="entry name" value="ENRICHED IN SURFACE-LABELED PROTEOME PROTEIN 9"/>
    <property type="match status" value="1"/>
</dbReference>
<reference evidence="4 5" key="1">
    <citation type="journal article" date="2021" name="Elife">
        <title>Chloroplast acquisition without the gene transfer in kleptoplastic sea slugs, Plakobranchus ocellatus.</title>
        <authorList>
            <person name="Maeda T."/>
            <person name="Takahashi S."/>
            <person name="Yoshida T."/>
            <person name="Shimamura S."/>
            <person name="Takaki Y."/>
            <person name="Nagai Y."/>
            <person name="Toyoda A."/>
            <person name="Suzuki Y."/>
            <person name="Arimoto A."/>
            <person name="Ishii H."/>
            <person name="Satoh N."/>
            <person name="Nishiyama T."/>
            <person name="Hasebe M."/>
            <person name="Maruyama T."/>
            <person name="Minagawa J."/>
            <person name="Obokata J."/>
            <person name="Shigenobu S."/>
        </authorList>
    </citation>
    <scope>NUCLEOTIDE SEQUENCE [LARGE SCALE GENOMIC DNA]</scope>
</reference>
<keyword evidence="1" id="KW-0472">Membrane</keyword>
<feature type="chain" id="PRO_5043910024" evidence="2">
    <location>
        <begin position="34"/>
        <end position="998"/>
    </location>
</feature>
<dbReference type="Pfam" id="PF25898">
    <property type="entry name" value="LolA_2nd_metazoa"/>
    <property type="match status" value="1"/>
</dbReference>
<dbReference type="EMBL" id="BMAT01013027">
    <property type="protein sequence ID" value="GFS04397.1"/>
    <property type="molecule type" value="Genomic_DNA"/>
</dbReference>
<dbReference type="PANTHER" id="PTHR36902:SF1">
    <property type="entry name" value="ENRICHED IN SURFACE-LABELED PROTEOME PROTEIN 9"/>
    <property type="match status" value="1"/>
</dbReference>
<sequence length="998" mass="112402">MKRSIIQAMYLPGVRTLFLSTLMLTSMTFHVEADKFCYPGTKTPPVRLSNIFKKSFTAEIYQVDVKKRTSLRGHEHYSTKSKISAVYMSPTQDSAYTQFHIYYRNKKFGVSNIDSGSCEKVQKEPDFGLMSWKVSKMPDVSYVGTEEVSGEILHNWRACYSDDDFDYAEDLFTSQTEKEWGNPLGDDYTPVKMIRRLRNKKTSERSQVNFYFISFKARDDEDDDFKGDLNPPIGYTCSGSPVQKIPLLPQSIIYSSEPTDTPTKPIDYIVDSAREIIMSRGEVPGLNDQYKDLDSYKLGVTFKMPGDEENKCVITSYAVLGDKELNTSLSFKEAYHDKPFETVQQFLGYDDGFTFNGVHMFRGIQCIVFSKYYDNYRGSGETTVILYFSASKVKSYTSVGQLAISRPFLLRKDVWKNGQVMYEHNIYNAGSLDYSKLDYDPMDISECQEQLGAIELSLVFETKDSDSTSQSQTFKQRDELEKALKAQLALTTTVNELRVHMMDVFLQGGKLMAMARLLGPLTNEAHIMEVSGSIKDKSEVPAEKYIRSSYRWSVESCKRYLSRYDEANFASYCDDTCYLYKDIGLAELTEHTECTGLFLGKNRMEAVELDDAWKKLTDAVDSGTFKVNGFKASKVSKFDPSSVHNLTIPSLQRYEKTPGAKIETAMQTLKSTHLRDCSDSCTSSLGYQCEAFTYCEKENLCLLNPRPDDSGRQDVYLQAEKNCDVYVRKYVTEFTAMQLTSAAIDKEMVYEQIEDPNVCARLCLDLNDFRCESFDFCTLDGGAGSATCSLFRKHYFDIAESSQTVILTNTQCTHYARNYLGDYDRKEGITDLPIATTIRKSSPESCAQSCSQQDSSGEARCSMFQFCAIGGVCEFIDESSLVSDAQRLTPKLKKSPTGCATYSMKKNTYQIHGRSHSVRARASKAIRSKLNGDGFDDGGYGPGAMAVLAFGMLFLSSGLVLVGLFVWARSQRPGGLGFFSRGGAGKEMSMKFSKADFD</sequence>
<keyword evidence="5" id="KW-1185">Reference proteome</keyword>
<dbReference type="InterPro" id="IPR058831">
    <property type="entry name" value="LolA-like_dom_2nd"/>
</dbReference>
<evidence type="ECO:0000256" key="1">
    <source>
        <dbReference type="SAM" id="Phobius"/>
    </source>
</evidence>
<evidence type="ECO:0000313" key="5">
    <source>
        <dbReference type="Proteomes" id="UP000762676"/>
    </source>
</evidence>
<keyword evidence="1" id="KW-1133">Transmembrane helix</keyword>
<evidence type="ECO:0000259" key="3">
    <source>
        <dbReference type="PROSITE" id="PS50948"/>
    </source>
</evidence>
<feature type="domain" description="Apple" evidence="3">
    <location>
        <begin position="647"/>
        <end position="730"/>
    </location>
</feature>
<gene>
    <name evidence="4" type="ORF">ElyMa_006493900</name>
</gene>
<evidence type="ECO:0000256" key="2">
    <source>
        <dbReference type="SAM" id="SignalP"/>
    </source>
</evidence>
<keyword evidence="2" id="KW-0732">Signal</keyword>
<dbReference type="Pfam" id="PF00024">
    <property type="entry name" value="PAN_1"/>
    <property type="match status" value="1"/>
</dbReference>
<dbReference type="PROSITE" id="PS50948">
    <property type="entry name" value="PAN"/>
    <property type="match status" value="1"/>
</dbReference>
<dbReference type="SUPFAM" id="SSF57414">
    <property type="entry name" value="Hairpin loop containing domain-like"/>
    <property type="match status" value="1"/>
</dbReference>
<comment type="caution">
    <text evidence="4">The sequence shown here is derived from an EMBL/GenBank/DDBJ whole genome shotgun (WGS) entry which is preliminary data.</text>
</comment>
<name>A0AAV4I2J0_9GAST</name>
<feature type="transmembrane region" description="Helical" evidence="1">
    <location>
        <begin position="945"/>
        <end position="968"/>
    </location>
</feature>
<dbReference type="SMART" id="SM00473">
    <property type="entry name" value="PAN_AP"/>
    <property type="match status" value="1"/>
</dbReference>
<accession>A0AAV4I2J0</accession>
<dbReference type="AlphaFoldDB" id="A0AAV4I2J0"/>
<feature type="signal peptide" evidence="2">
    <location>
        <begin position="1"/>
        <end position="33"/>
    </location>
</feature>
<dbReference type="Proteomes" id="UP000762676">
    <property type="component" value="Unassembled WGS sequence"/>
</dbReference>
<keyword evidence="1" id="KW-0812">Transmembrane</keyword>
<dbReference type="InterPro" id="IPR003609">
    <property type="entry name" value="Pan_app"/>
</dbReference>
<protein>
    <submittedName>
        <fullName evidence="4">Antigen B membrane protein</fullName>
    </submittedName>
</protein>